<dbReference type="AlphaFoldDB" id="A0A193LI93"/>
<keyword evidence="17" id="KW-1185">Reference proteome</keyword>
<dbReference type="GO" id="GO:0045454">
    <property type="term" value="P:cell redox homeostasis"/>
    <property type="evidence" value="ECO:0007669"/>
    <property type="project" value="TreeGrafter"/>
</dbReference>
<proteinExistence type="inferred from homology"/>
<dbReference type="EMBL" id="CP016268">
    <property type="protein sequence ID" value="ANO52211.1"/>
    <property type="molecule type" value="Genomic_DNA"/>
</dbReference>
<comment type="function">
    <text evidence="1">Thiol-specific peroxidase that catalyzes the reduction of hydrogen peroxide and organic hydroperoxides to water and alcohols, respectively. Plays a role in cell protection against oxidative stress by detoxifying peroxides and as sensor of hydrogen peroxide-mediated signaling events.</text>
</comment>
<dbReference type="GO" id="GO:0005737">
    <property type="term" value="C:cytoplasm"/>
    <property type="evidence" value="ECO:0007669"/>
    <property type="project" value="TreeGrafter"/>
</dbReference>
<dbReference type="Gene3D" id="3.40.30.10">
    <property type="entry name" value="Glutaredoxin"/>
    <property type="match status" value="1"/>
</dbReference>
<accession>A0A193LI93</accession>
<dbReference type="GO" id="GO:0008379">
    <property type="term" value="F:thioredoxin peroxidase activity"/>
    <property type="evidence" value="ECO:0007669"/>
    <property type="project" value="TreeGrafter"/>
</dbReference>
<evidence type="ECO:0000256" key="11">
    <source>
        <dbReference type="ARBA" id="ARBA00042639"/>
    </source>
</evidence>
<name>A0A193LI93_9GAMM</name>
<evidence type="ECO:0000256" key="10">
    <source>
        <dbReference type="ARBA" id="ARBA00038489"/>
    </source>
</evidence>
<feature type="active site" description="Cysteine sulfenic acid (-SOH) intermediate; for peroxidase activity" evidence="13">
    <location>
        <position position="67"/>
    </location>
</feature>
<evidence type="ECO:0000256" key="1">
    <source>
        <dbReference type="ARBA" id="ARBA00003330"/>
    </source>
</evidence>
<keyword evidence="8" id="KW-0676">Redox-active center</keyword>
<dbReference type="InterPro" id="IPR013766">
    <property type="entry name" value="Thioredoxin_domain"/>
</dbReference>
<evidence type="ECO:0000256" key="12">
    <source>
        <dbReference type="ARBA" id="ARBA00049091"/>
    </source>
</evidence>
<comment type="subunit">
    <text evidence="2">Monomer.</text>
</comment>
<dbReference type="SUPFAM" id="SSF52833">
    <property type="entry name" value="Thioredoxin-like"/>
    <property type="match status" value="1"/>
</dbReference>
<dbReference type="Proteomes" id="UP000092695">
    <property type="component" value="Chromosome"/>
</dbReference>
<evidence type="ECO:0000313" key="16">
    <source>
        <dbReference type="EMBL" id="ANO52211.1"/>
    </source>
</evidence>
<keyword evidence="6" id="KW-0560">Oxidoreductase</keyword>
<evidence type="ECO:0000256" key="14">
    <source>
        <dbReference type="SAM" id="SignalP"/>
    </source>
</evidence>
<dbReference type="PROSITE" id="PS51352">
    <property type="entry name" value="THIOREDOXIN_2"/>
    <property type="match status" value="1"/>
</dbReference>
<dbReference type="InterPro" id="IPR036249">
    <property type="entry name" value="Thioredoxin-like_sf"/>
</dbReference>
<comment type="similarity">
    <text evidence="10">Belongs to the peroxiredoxin family. BCP/PrxQ subfamily.</text>
</comment>
<dbReference type="GO" id="GO:0034599">
    <property type="term" value="P:cellular response to oxidative stress"/>
    <property type="evidence" value="ECO:0007669"/>
    <property type="project" value="TreeGrafter"/>
</dbReference>
<feature type="signal peptide" evidence="14">
    <location>
        <begin position="1"/>
        <end position="22"/>
    </location>
</feature>
<evidence type="ECO:0000256" key="8">
    <source>
        <dbReference type="ARBA" id="ARBA00023284"/>
    </source>
</evidence>
<dbReference type="KEGG" id="woc:BA177_14330"/>
<gene>
    <name evidence="16" type="ORF">BA177_14330</name>
</gene>
<evidence type="ECO:0000256" key="9">
    <source>
        <dbReference type="ARBA" id="ARBA00032824"/>
    </source>
</evidence>
<sequence length="175" mass="19301">MLRLIMTIVTASTLLLALPVSAGDLLPGSKAPDFALSDQNGKTHTLQDYRDQWVALYFYPKDDTPGCTTEACEFRDDIFEFRRKDCAILGVSLDSAESHKAFAEKHGLPFPLLADTDGAAADAYGVKVSRFGFAMAKRQTFLIDPDGNIARHYTDVDPDSHSREVLADLDELQSQ</sequence>
<protein>
    <recommendedName>
        <fullName evidence="3">thioredoxin-dependent peroxiredoxin</fullName>
        <ecNumber evidence="3">1.11.1.24</ecNumber>
    </recommendedName>
    <alternativeName>
        <fullName evidence="9">Thioredoxin peroxidase</fullName>
    </alternativeName>
    <alternativeName>
        <fullName evidence="11">Thioredoxin-dependent peroxiredoxin Bcp</fullName>
    </alternativeName>
</protein>
<dbReference type="OrthoDB" id="9812811at2"/>
<keyword evidence="5" id="KW-0049">Antioxidant</keyword>
<dbReference type="PANTHER" id="PTHR42801">
    <property type="entry name" value="THIOREDOXIN-DEPENDENT PEROXIDE REDUCTASE"/>
    <property type="match status" value="1"/>
</dbReference>
<evidence type="ECO:0000256" key="6">
    <source>
        <dbReference type="ARBA" id="ARBA00023002"/>
    </source>
</evidence>
<feature type="domain" description="Thioredoxin" evidence="15">
    <location>
        <begin position="25"/>
        <end position="174"/>
    </location>
</feature>
<reference evidence="16 17" key="1">
    <citation type="submission" date="2016-06" db="EMBL/GenBank/DDBJ databases">
        <title>Complete genome sequence of a deep-branching marine Gamma Proteobacterium Woeseia oceani type strain XK5.</title>
        <authorList>
            <person name="Mu D."/>
            <person name="Du Z."/>
        </authorList>
    </citation>
    <scope>NUCLEOTIDE SEQUENCE [LARGE SCALE GENOMIC DNA]</scope>
    <source>
        <strain evidence="16 17">XK5</strain>
    </source>
</reference>
<evidence type="ECO:0000256" key="7">
    <source>
        <dbReference type="ARBA" id="ARBA00023157"/>
    </source>
</evidence>
<dbReference type="InterPro" id="IPR024706">
    <property type="entry name" value="Peroxiredoxin_AhpC-typ"/>
</dbReference>
<feature type="chain" id="PRO_5008260303" description="thioredoxin-dependent peroxiredoxin" evidence="14">
    <location>
        <begin position="23"/>
        <end position="175"/>
    </location>
</feature>
<evidence type="ECO:0000256" key="13">
    <source>
        <dbReference type="PIRSR" id="PIRSR000239-1"/>
    </source>
</evidence>
<keyword evidence="7" id="KW-1015">Disulfide bond</keyword>
<keyword evidence="4" id="KW-0575">Peroxidase</keyword>
<dbReference type="InterPro" id="IPR050924">
    <property type="entry name" value="Peroxiredoxin_BCP/PrxQ"/>
</dbReference>
<evidence type="ECO:0000256" key="2">
    <source>
        <dbReference type="ARBA" id="ARBA00011245"/>
    </source>
</evidence>
<evidence type="ECO:0000313" key="17">
    <source>
        <dbReference type="Proteomes" id="UP000092695"/>
    </source>
</evidence>
<dbReference type="EC" id="1.11.1.24" evidence="3"/>
<dbReference type="FunFam" id="3.40.30.10:FF:000007">
    <property type="entry name" value="Thioredoxin-dependent thiol peroxidase"/>
    <property type="match status" value="1"/>
</dbReference>
<dbReference type="Pfam" id="PF00578">
    <property type="entry name" value="AhpC-TSA"/>
    <property type="match status" value="1"/>
</dbReference>
<organism evidence="16 17">
    <name type="scientific">Woeseia oceani</name>
    <dbReference type="NCBI Taxonomy" id="1548547"/>
    <lineage>
        <taxon>Bacteria</taxon>
        <taxon>Pseudomonadati</taxon>
        <taxon>Pseudomonadota</taxon>
        <taxon>Gammaproteobacteria</taxon>
        <taxon>Woeseiales</taxon>
        <taxon>Woeseiaceae</taxon>
        <taxon>Woeseia</taxon>
    </lineage>
</organism>
<comment type="catalytic activity">
    <reaction evidence="12">
        <text>a hydroperoxide + [thioredoxin]-dithiol = an alcohol + [thioredoxin]-disulfide + H2O</text>
        <dbReference type="Rhea" id="RHEA:62620"/>
        <dbReference type="Rhea" id="RHEA-COMP:10698"/>
        <dbReference type="Rhea" id="RHEA-COMP:10700"/>
        <dbReference type="ChEBI" id="CHEBI:15377"/>
        <dbReference type="ChEBI" id="CHEBI:29950"/>
        <dbReference type="ChEBI" id="CHEBI:30879"/>
        <dbReference type="ChEBI" id="CHEBI:35924"/>
        <dbReference type="ChEBI" id="CHEBI:50058"/>
        <dbReference type="EC" id="1.11.1.24"/>
    </reaction>
</comment>
<dbReference type="InterPro" id="IPR000866">
    <property type="entry name" value="AhpC/TSA"/>
</dbReference>
<evidence type="ECO:0000256" key="3">
    <source>
        <dbReference type="ARBA" id="ARBA00013017"/>
    </source>
</evidence>
<dbReference type="CDD" id="cd03017">
    <property type="entry name" value="PRX_BCP"/>
    <property type="match status" value="1"/>
</dbReference>
<dbReference type="PANTHER" id="PTHR42801:SF4">
    <property type="entry name" value="AHPC_TSA FAMILY PROTEIN"/>
    <property type="match status" value="1"/>
</dbReference>
<evidence type="ECO:0000259" key="15">
    <source>
        <dbReference type="PROSITE" id="PS51352"/>
    </source>
</evidence>
<keyword evidence="14" id="KW-0732">Signal</keyword>
<dbReference type="PIRSF" id="PIRSF000239">
    <property type="entry name" value="AHPC"/>
    <property type="match status" value="1"/>
</dbReference>
<evidence type="ECO:0000256" key="5">
    <source>
        <dbReference type="ARBA" id="ARBA00022862"/>
    </source>
</evidence>
<evidence type="ECO:0000256" key="4">
    <source>
        <dbReference type="ARBA" id="ARBA00022559"/>
    </source>
</evidence>
<dbReference type="RefSeq" id="WP_068617314.1">
    <property type="nucleotide sequence ID" value="NZ_CP016268.1"/>
</dbReference>